<keyword evidence="3" id="KW-1185">Reference proteome</keyword>
<feature type="compositionally biased region" description="Basic and acidic residues" evidence="1">
    <location>
        <begin position="107"/>
        <end position="118"/>
    </location>
</feature>
<dbReference type="Proteomes" id="UP000031737">
    <property type="component" value="Unassembled WGS sequence"/>
</dbReference>
<evidence type="ECO:0008006" key="4">
    <source>
        <dbReference type="Google" id="ProtNLM"/>
    </source>
</evidence>
<feature type="compositionally biased region" description="Polar residues" evidence="1">
    <location>
        <begin position="1"/>
        <end position="16"/>
    </location>
</feature>
<gene>
    <name evidence="2" type="ORF">TRSC58_01698</name>
</gene>
<feature type="compositionally biased region" description="Low complexity" evidence="1">
    <location>
        <begin position="81"/>
        <end position="91"/>
    </location>
</feature>
<comment type="caution">
    <text evidence="2">The sequence shown here is derived from an EMBL/GenBank/DDBJ whole genome shotgun (WGS) entry which is preliminary data.</text>
</comment>
<dbReference type="AlphaFoldDB" id="A0A061J5A0"/>
<feature type="region of interest" description="Disordered" evidence="1">
    <location>
        <begin position="488"/>
        <end position="546"/>
    </location>
</feature>
<reference evidence="2 3" key="1">
    <citation type="submission" date="2013-07" db="EMBL/GenBank/DDBJ databases">
        <authorList>
            <person name="Stoco P.H."/>
            <person name="Wagner G."/>
            <person name="Gerber A."/>
            <person name="Zaha A."/>
            <person name="Thompson C."/>
            <person name="Bartholomeu D.C."/>
            <person name="Luckemeyer D.D."/>
            <person name="Bahia D."/>
            <person name="Loreto E."/>
            <person name="Prestes E.B."/>
            <person name="Lima F.M."/>
            <person name="Rodrigues-Luiz G."/>
            <person name="Vallejo G.A."/>
            <person name="Filho J.F."/>
            <person name="Monteiro K.M."/>
            <person name="Tyler K.M."/>
            <person name="de Almeida L.G."/>
            <person name="Ortiz M.F."/>
            <person name="Siervo M.A."/>
            <person name="de Moraes M.H."/>
            <person name="Cunha O.L."/>
            <person name="Mendonca-Neto R."/>
            <person name="Silva R."/>
            <person name="Teixeira S.M."/>
            <person name="Murta S.M."/>
            <person name="Sincero T.C."/>
            <person name="Mendes T.A."/>
            <person name="Urmenyi T.P."/>
            <person name="Silva V.G."/>
            <person name="da Rocha W.D."/>
            <person name="Andersson B."/>
            <person name="Romanha A.J."/>
            <person name="Steindel M."/>
            <person name="de Vasconcelos A.T."/>
            <person name="Grisard E.C."/>
        </authorList>
    </citation>
    <scope>NUCLEOTIDE SEQUENCE [LARGE SCALE GENOMIC DNA]</scope>
    <source>
        <strain evidence="2 3">SC58</strain>
    </source>
</reference>
<sequence length="637" mass="71158">MTEISYHSSNTSSQELPVTDVKQHEKNDVSDSYSDGFESASSKELSRASGASSSSGRGNKGPKGVCETAHLRQNNLEKSKGSMSSRSGSTNGKHETSGNSENAHTPLTKDRDHDKEAPKSASKMSSISREDNCSRSTTGRIDILIQRLKAKHHTLQAGEGKEGAPSLLSKRSQWESTGVDYGGEPMSVNTTEDLSQLLAQNDKLRMQVLENGRAEKYPSGAKRNVRNGKDSFSYGRLQLRKTTAAIQWALHREQVRQELRGEREYLILLRNQLRNKVLSKKRLHVYFSLIEDCKADIARLTEEKRALSLAILHNEKVLINNEAGQASEMVKKRLKEEMRAETVLAQRSFEKAQREAMEAMKMCQDAEVRVQQLEQQLELANKKQEEATEDDNLELRGLIEENQRKVQEIQQLRRELRQLRSGKPNAARHGSKKGSTKDADKEGANLVKRIHQLRKELNKLSVSVNQQKAHEELKQSEAPLLNRVRHTDYSKEDSAKKRHVGGADASPGLAEGEKRRELVLEEGTTRRAPNSWSMSAANTLSEPKGDSIERAIDELRHRVEQGQARVKTMPAEQRSFVPSTDGATKLGTDHAFLCMGVHSSHDKPREPSFLQDENAPVLEAKHQAELNAPVTGEGARG</sequence>
<feature type="compositionally biased region" description="Polar residues" evidence="1">
    <location>
        <begin position="527"/>
        <end position="541"/>
    </location>
</feature>
<proteinExistence type="predicted"/>
<evidence type="ECO:0000313" key="3">
    <source>
        <dbReference type="Proteomes" id="UP000031737"/>
    </source>
</evidence>
<accession>A0A061J5A0</accession>
<name>A0A061J5A0_TRYRA</name>
<feature type="region of interest" description="Disordered" evidence="1">
    <location>
        <begin position="1"/>
        <end position="135"/>
    </location>
</feature>
<evidence type="ECO:0000313" key="2">
    <source>
        <dbReference type="EMBL" id="ESL10568.1"/>
    </source>
</evidence>
<dbReference type="VEuPathDB" id="TriTrypDB:TRSC58_01698"/>
<feature type="region of interest" description="Disordered" evidence="1">
    <location>
        <begin position="563"/>
        <end position="583"/>
    </location>
</feature>
<organism evidence="2 3">
    <name type="scientific">Trypanosoma rangeli SC58</name>
    <dbReference type="NCBI Taxonomy" id="429131"/>
    <lineage>
        <taxon>Eukaryota</taxon>
        <taxon>Discoba</taxon>
        <taxon>Euglenozoa</taxon>
        <taxon>Kinetoplastea</taxon>
        <taxon>Metakinetoplastina</taxon>
        <taxon>Trypanosomatida</taxon>
        <taxon>Trypanosomatidae</taxon>
        <taxon>Trypanosoma</taxon>
        <taxon>Herpetosoma</taxon>
    </lineage>
</organism>
<dbReference type="OrthoDB" id="248297at2759"/>
<dbReference type="EMBL" id="AUPL01001698">
    <property type="protein sequence ID" value="ESL10568.1"/>
    <property type="molecule type" value="Genomic_DNA"/>
</dbReference>
<feature type="compositionally biased region" description="Low complexity" evidence="1">
    <location>
        <begin position="47"/>
        <end position="57"/>
    </location>
</feature>
<feature type="region of interest" description="Disordered" evidence="1">
    <location>
        <begin position="417"/>
        <end position="443"/>
    </location>
</feature>
<protein>
    <recommendedName>
        <fullName evidence="4">Lebercilin domain-containing protein</fullName>
    </recommendedName>
</protein>
<evidence type="ECO:0000256" key="1">
    <source>
        <dbReference type="SAM" id="MobiDB-lite"/>
    </source>
</evidence>
<feature type="compositionally biased region" description="Basic and acidic residues" evidence="1">
    <location>
        <begin position="511"/>
        <end position="525"/>
    </location>
</feature>